<name>A0A392PK68_9FABA</name>
<organism evidence="3 4">
    <name type="scientific">Trifolium medium</name>
    <dbReference type="NCBI Taxonomy" id="97028"/>
    <lineage>
        <taxon>Eukaryota</taxon>
        <taxon>Viridiplantae</taxon>
        <taxon>Streptophyta</taxon>
        <taxon>Embryophyta</taxon>
        <taxon>Tracheophyta</taxon>
        <taxon>Spermatophyta</taxon>
        <taxon>Magnoliopsida</taxon>
        <taxon>eudicotyledons</taxon>
        <taxon>Gunneridae</taxon>
        <taxon>Pentapetalae</taxon>
        <taxon>rosids</taxon>
        <taxon>fabids</taxon>
        <taxon>Fabales</taxon>
        <taxon>Fabaceae</taxon>
        <taxon>Papilionoideae</taxon>
        <taxon>50 kb inversion clade</taxon>
        <taxon>NPAAA clade</taxon>
        <taxon>Hologalegina</taxon>
        <taxon>IRL clade</taxon>
        <taxon>Trifolieae</taxon>
        <taxon>Trifolium</taxon>
    </lineage>
</organism>
<dbReference type="Pfam" id="PF07727">
    <property type="entry name" value="RVT_2"/>
    <property type="match status" value="1"/>
</dbReference>
<dbReference type="InterPro" id="IPR013103">
    <property type="entry name" value="RVT_2"/>
</dbReference>
<feature type="domain" description="Retroviral polymerase SH3-like" evidence="2">
    <location>
        <begin position="1"/>
        <end position="42"/>
    </location>
</feature>
<accession>A0A392PK68</accession>
<comment type="caution">
    <text evidence="3">The sequence shown here is derived from an EMBL/GenBank/DDBJ whole genome shotgun (WGS) entry which is preliminary data.</text>
</comment>
<reference evidence="3 4" key="1">
    <citation type="journal article" date="2018" name="Front. Plant Sci.">
        <title>Red Clover (Trifolium pratense) and Zigzag Clover (T. medium) - A Picture of Genomic Similarities and Differences.</title>
        <authorList>
            <person name="Dluhosova J."/>
            <person name="Istvanek J."/>
            <person name="Nedelnik J."/>
            <person name="Repkova J."/>
        </authorList>
    </citation>
    <scope>NUCLEOTIDE SEQUENCE [LARGE SCALE GENOMIC DNA]</scope>
    <source>
        <strain evidence="4">cv. 10/8</strain>
        <tissue evidence="3">Leaf</tissue>
    </source>
</reference>
<proteinExistence type="predicted"/>
<keyword evidence="4" id="KW-1185">Reference proteome</keyword>
<evidence type="ECO:0000313" key="4">
    <source>
        <dbReference type="Proteomes" id="UP000265520"/>
    </source>
</evidence>
<evidence type="ECO:0000259" key="2">
    <source>
        <dbReference type="Pfam" id="PF25597"/>
    </source>
</evidence>
<dbReference type="InterPro" id="IPR057670">
    <property type="entry name" value="SH3_retrovirus"/>
</dbReference>
<sequence>MDPKSDEGIFLGYSTNNRAYKMFNSRTNTMMESINVVIDDSTSDVVKIVETDVDTSVYQTDNNTSVGSTEINTERTDFETTNSQANKGPYIRIQKNHPKDLIIGNPDQLVTTRRSKDVISKSCFVSKFEPKNVKKALTDEFWIGALQEELNQFKRSEVWDLVPRPEGINVIGTKWVYKNKSDENGIVTRNKVRLVAQGYKQMLKEYNVDQDVMTLYCDNLSDINISKNPIQHSRTKHIDIRHH</sequence>
<dbReference type="Pfam" id="PF25597">
    <property type="entry name" value="SH3_retrovirus"/>
    <property type="match status" value="1"/>
</dbReference>
<feature type="non-terminal residue" evidence="3">
    <location>
        <position position="243"/>
    </location>
</feature>
<evidence type="ECO:0000259" key="1">
    <source>
        <dbReference type="Pfam" id="PF07727"/>
    </source>
</evidence>
<dbReference type="EMBL" id="LXQA010083065">
    <property type="protein sequence ID" value="MCI12182.1"/>
    <property type="molecule type" value="Genomic_DNA"/>
</dbReference>
<feature type="domain" description="Reverse transcriptase Ty1/copia-type" evidence="1">
    <location>
        <begin position="157"/>
        <end position="205"/>
    </location>
</feature>
<protein>
    <submittedName>
        <fullName evidence="3">Gag-pol polyprotein</fullName>
    </submittedName>
</protein>
<dbReference type="AlphaFoldDB" id="A0A392PK68"/>
<evidence type="ECO:0000313" key="3">
    <source>
        <dbReference type="EMBL" id="MCI12182.1"/>
    </source>
</evidence>
<dbReference type="Proteomes" id="UP000265520">
    <property type="component" value="Unassembled WGS sequence"/>
</dbReference>